<dbReference type="eggNOG" id="KOG1459">
    <property type="taxonomic scope" value="Eukaryota"/>
</dbReference>
<evidence type="ECO:0000256" key="2">
    <source>
        <dbReference type="ARBA" id="ARBA00015135"/>
    </source>
</evidence>
<dbReference type="GO" id="GO:0051996">
    <property type="term" value="F:squalene synthase [NAD(P)H] activity"/>
    <property type="evidence" value="ECO:0007669"/>
    <property type="project" value="InterPro"/>
</dbReference>
<protein>
    <recommendedName>
        <fullName evidence="2">Squalene synthase</fullName>
    </recommendedName>
    <alternativeName>
        <fullName evidence="3">FPP:FPP farnesyltransferase</fullName>
    </alternativeName>
    <alternativeName>
        <fullName evidence="4">Farnesyl-diphosphate farnesyltransferase</fullName>
    </alternativeName>
</protein>
<organism evidence="9 10">
    <name type="scientific">Alligator mississippiensis</name>
    <name type="common">American alligator</name>
    <dbReference type="NCBI Taxonomy" id="8496"/>
    <lineage>
        <taxon>Eukaryota</taxon>
        <taxon>Metazoa</taxon>
        <taxon>Chordata</taxon>
        <taxon>Craniata</taxon>
        <taxon>Vertebrata</taxon>
        <taxon>Euteleostomi</taxon>
        <taxon>Archelosauria</taxon>
        <taxon>Archosauria</taxon>
        <taxon>Crocodylia</taxon>
        <taxon>Alligatoridae</taxon>
        <taxon>Alligatorinae</taxon>
        <taxon>Alligator</taxon>
    </lineage>
</organism>
<dbReference type="GO" id="GO:0045338">
    <property type="term" value="P:farnesyl diphosphate metabolic process"/>
    <property type="evidence" value="ECO:0007669"/>
    <property type="project" value="InterPro"/>
</dbReference>
<evidence type="ECO:0000256" key="3">
    <source>
        <dbReference type="ARBA" id="ARBA00031079"/>
    </source>
</evidence>
<dbReference type="InterPro" id="IPR006449">
    <property type="entry name" value="Squal_synth-like"/>
</dbReference>
<comment type="similarity">
    <text evidence="1">Belongs to the phytoene/squalene synthase family.</text>
</comment>
<dbReference type="InterPro" id="IPR044844">
    <property type="entry name" value="Trans_IPPS_euk-type"/>
</dbReference>
<evidence type="ECO:0000256" key="5">
    <source>
        <dbReference type="ARBA" id="ARBA00045166"/>
    </source>
</evidence>
<dbReference type="AlphaFoldDB" id="A0A151NVZ1"/>
<dbReference type="EMBL" id="AKHW03001744">
    <property type="protein sequence ID" value="KYO41026.1"/>
    <property type="molecule type" value="Genomic_DNA"/>
</dbReference>
<dbReference type="Proteomes" id="UP000050525">
    <property type="component" value="Unassembled WGS sequence"/>
</dbReference>
<dbReference type="InterPro" id="IPR008949">
    <property type="entry name" value="Isoprenoid_synthase_dom_sf"/>
</dbReference>
<evidence type="ECO:0000256" key="6">
    <source>
        <dbReference type="ARBA" id="ARBA00047468"/>
    </source>
</evidence>
<comment type="function">
    <text evidence="5">Catalyzes the condensation of 2 farnesyl pyrophosphate (FPP) moieties to form squalene. Proceeds in two distinct steps. In the first half-reaction, two molecules of FPP react to form the stable presqualene diphosphate intermediate (PSQPP), with concomitant release of a proton and a molecule of inorganic diphosphate. In the second half-reaction, PSQPP undergoes heterolysis, isomerization, and reduction with NADPH or NADH to form squalene. It is the first committed enzyme of the sterol biosynthesis pathway.</text>
</comment>
<reference evidence="9 10" key="1">
    <citation type="journal article" date="2012" name="Genome Biol.">
        <title>Sequencing three crocodilian genomes to illuminate the evolution of archosaurs and amniotes.</title>
        <authorList>
            <person name="St John J.A."/>
            <person name="Braun E.L."/>
            <person name="Isberg S.R."/>
            <person name="Miles L.G."/>
            <person name="Chong A.Y."/>
            <person name="Gongora J."/>
            <person name="Dalzell P."/>
            <person name="Moran C."/>
            <person name="Bed'hom B."/>
            <person name="Abzhanov A."/>
            <person name="Burgess S.C."/>
            <person name="Cooksey A.M."/>
            <person name="Castoe T.A."/>
            <person name="Crawford N.G."/>
            <person name="Densmore L.D."/>
            <person name="Drew J.C."/>
            <person name="Edwards S.V."/>
            <person name="Faircloth B.C."/>
            <person name="Fujita M.K."/>
            <person name="Greenwold M.J."/>
            <person name="Hoffmann F.G."/>
            <person name="Howard J.M."/>
            <person name="Iguchi T."/>
            <person name="Janes D.E."/>
            <person name="Khan S.Y."/>
            <person name="Kohno S."/>
            <person name="de Koning A.J."/>
            <person name="Lance S.L."/>
            <person name="McCarthy F.M."/>
            <person name="McCormack J.E."/>
            <person name="Merchant M.E."/>
            <person name="Peterson D.G."/>
            <person name="Pollock D.D."/>
            <person name="Pourmand N."/>
            <person name="Raney B.J."/>
            <person name="Roessler K.A."/>
            <person name="Sanford J.R."/>
            <person name="Sawyer R.H."/>
            <person name="Schmidt C.J."/>
            <person name="Triplett E.W."/>
            <person name="Tuberville T.D."/>
            <person name="Venegas-Anaya M."/>
            <person name="Howard J.T."/>
            <person name="Jarvis E.D."/>
            <person name="Guillette L.J.Jr."/>
            <person name="Glenn T.C."/>
            <person name="Green R.E."/>
            <person name="Ray D.A."/>
        </authorList>
    </citation>
    <scope>NUCLEOTIDE SEQUENCE [LARGE SCALE GENOMIC DNA]</scope>
    <source>
        <strain evidence="9">KSC_2009_1</strain>
    </source>
</reference>
<dbReference type="NCBIfam" id="TIGR01559">
    <property type="entry name" value="squal_synth"/>
    <property type="match status" value="1"/>
</dbReference>
<dbReference type="GO" id="GO:0006695">
    <property type="term" value="P:cholesterol biosynthetic process"/>
    <property type="evidence" value="ECO:0007669"/>
    <property type="project" value="TreeGrafter"/>
</dbReference>
<dbReference type="GO" id="GO:0005789">
    <property type="term" value="C:endoplasmic reticulum membrane"/>
    <property type="evidence" value="ECO:0007669"/>
    <property type="project" value="TreeGrafter"/>
</dbReference>
<dbReference type="InterPro" id="IPR002060">
    <property type="entry name" value="Squ/phyt_synthse"/>
</dbReference>
<evidence type="ECO:0000313" key="10">
    <source>
        <dbReference type="Proteomes" id="UP000050525"/>
    </source>
</evidence>
<proteinExistence type="inferred from homology"/>
<dbReference type="STRING" id="8496.A0A151NVZ1"/>
<dbReference type="SUPFAM" id="SSF48576">
    <property type="entry name" value="Terpenoid synthases"/>
    <property type="match status" value="1"/>
</dbReference>
<accession>A0A151NVZ1</accession>
<sequence>MGLGMAEFLEKRVDSLQDWNKISLEFRNLAKVYQDVIADTCHKMGLGMAEFLEKRVNSLQDWNKYCQYAIGLFVIGYSRLFSASKLEDPIVGQDTELANSIGFFLEKTNIIRDYLEDQLEGREFWPTEVWSRYVKKVSDFAKPENADLAVQCMNELIINALQHIPDALKYLSRLKSQSVFNYCAIPQVMAIATLAACYNNKEVFRGIVKIRKEQAVTLMRDATNMQAVRAIMSQYLEEIYQKIPSMDPSSNKTKEIITSLQKMILRHGTMVSHNGYSSIFLKGAVLLAVLGWQYLSAMSKVSKECTQAREN</sequence>
<evidence type="ECO:0000313" key="9">
    <source>
        <dbReference type="EMBL" id="KYO41026.1"/>
    </source>
</evidence>
<evidence type="ECO:0000256" key="7">
    <source>
        <dbReference type="ARBA" id="ARBA00047541"/>
    </source>
</evidence>
<evidence type="ECO:0000256" key="4">
    <source>
        <dbReference type="ARBA" id="ARBA00033359"/>
    </source>
</evidence>
<dbReference type="PANTHER" id="PTHR11626:SF2">
    <property type="entry name" value="SQUALENE SYNTHASE"/>
    <property type="match status" value="1"/>
</dbReference>
<dbReference type="PANTHER" id="PTHR11626">
    <property type="entry name" value="FARNESYL-DIPHOSPHATE FARNESYLTRANSFERASE"/>
    <property type="match status" value="1"/>
</dbReference>
<comment type="catalytic activity">
    <reaction evidence="7">
        <text>presqualene diphosphate + NADH + H(+) = squalene + diphosphate + NAD(+)</text>
        <dbReference type="Rhea" id="RHEA:22228"/>
        <dbReference type="ChEBI" id="CHEBI:15378"/>
        <dbReference type="ChEBI" id="CHEBI:15440"/>
        <dbReference type="ChEBI" id="CHEBI:33019"/>
        <dbReference type="ChEBI" id="CHEBI:57310"/>
        <dbReference type="ChEBI" id="CHEBI:57540"/>
        <dbReference type="ChEBI" id="CHEBI:57945"/>
    </reaction>
    <physiologicalReaction direction="left-to-right" evidence="7">
        <dbReference type="Rhea" id="RHEA:22229"/>
    </physiologicalReaction>
</comment>
<dbReference type="Pfam" id="PF00494">
    <property type="entry name" value="SQS_PSY"/>
    <property type="match status" value="1"/>
</dbReference>
<keyword evidence="10" id="KW-1185">Reference proteome</keyword>
<name>A0A151NVZ1_ALLMI</name>
<evidence type="ECO:0000256" key="8">
    <source>
        <dbReference type="ARBA" id="ARBA00048315"/>
    </source>
</evidence>
<gene>
    <name evidence="9" type="ORF">Y1Q_0012980</name>
</gene>
<comment type="caution">
    <text evidence="9">The sequence shown here is derived from an EMBL/GenBank/DDBJ whole genome shotgun (WGS) entry which is preliminary data.</text>
</comment>
<evidence type="ECO:0000256" key="1">
    <source>
        <dbReference type="ARBA" id="ARBA00006251"/>
    </source>
</evidence>
<dbReference type="FunFam" id="1.10.600.10:FF:000023">
    <property type="entry name" value="Squalene synthase"/>
    <property type="match status" value="1"/>
</dbReference>
<dbReference type="Gene3D" id="1.10.600.10">
    <property type="entry name" value="Farnesyl Diphosphate Synthase"/>
    <property type="match status" value="1"/>
</dbReference>
<comment type="catalytic activity">
    <reaction evidence="6">
        <text>presqualene diphosphate + NADPH + H(+) = squalene + diphosphate + NADP(+)</text>
        <dbReference type="Rhea" id="RHEA:22232"/>
        <dbReference type="ChEBI" id="CHEBI:15378"/>
        <dbReference type="ChEBI" id="CHEBI:15440"/>
        <dbReference type="ChEBI" id="CHEBI:33019"/>
        <dbReference type="ChEBI" id="CHEBI:57310"/>
        <dbReference type="ChEBI" id="CHEBI:57783"/>
        <dbReference type="ChEBI" id="CHEBI:58349"/>
    </reaction>
    <physiologicalReaction direction="left-to-right" evidence="6">
        <dbReference type="Rhea" id="RHEA:22233"/>
    </physiologicalReaction>
</comment>
<comment type="catalytic activity">
    <reaction evidence="8">
        <text>2 (2E,6E)-farnesyl diphosphate = presqualene diphosphate + diphosphate</text>
        <dbReference type="Rhea" id="RHEA:22672"/>
        <dbReference type="ChEBI" id="CHEBI:33019"/>
        <dbReference type="ChEBI" id="CHEBI:57310"/>
        <dbReference type="ChEBI" id="CHEBI:175763"/>
    </reaction>
    <physiologicalReaction direction="left-to-right" evidence="8">
        <dbReference type="Rhea" id="RHEA:22673"/>
    </physiologicalReaction>
</comment>